<evidence type="ECO:0000313" key="4">
    <source>
        <dbReference type="Proteomes" id="UP000278756"/>
    </source>
</evidence>
<dbReference type="SUPFAM" id="SSF50891">
    <property type="entry name" value="Cyclophilin-like"/>
    <property type="match status" value="1"/>
</dbReference>
<reference evidence="4" key="2">
    <citation type="journal article" date="2017" name="Plant Physiol. Biochem.">
        <title>Differential oxidative and antioxidative response of duckweed Lemna minor toward plant growth promoting/inhibiting bacteria.</title>
        <authorList>
            <person name="Ishizawa H."/>
            <person name="Kuroda M."/>
            <person name="Morikawa M."/>
            <person name="Ike M."/>
        </authorList>
    </citation>
    <scope>NUCLEOTIDE SEQUENCE [LARGE SCALE GENOMIC DNA]</scope>
    <source>
        <strain evidence="4">M6</strain>
    </source>
</reference>
<dbReference type="RefSeq" id="WP_126419467.1">
    <property type="nucleotide sequence ID" value="NZ_AP018827.1"/>
</dbReference>
<dbReference type="Proteomes" id="UP000278756">
    <property type="component" value="Chromosome 1"/>
</dbReference>
<keyword evidence="3" id="KW-0413">Isomerase</keyword>
<name>A0A3G9G340_9CAUL</name>
<organism evidence="3 4">
    <name type="scientific">Asticcacaulis excentricus</name>
    <dbReference type="NCBI Taxonomy" id="78587"/>
    <lineage>
        <taxon>Bacteria</taxon>
        <taxon>Pseudomonadati</taxon>
        <taxon>Pseudomonadota</taxon>
        <taxon>Alphaproteobacteria</taxon>
        <taxon>Caulobacterales</taxon>
        <taxon>Caulobacteraceae</taxon>
        <taxon>Asticcacaulis</taxon>
    </lineage>
</organism>
<proteinExistence type="predicted"/>
<evidence type="ECO:0000259" key="2">
    <source>
        <dbReference type="Pfam" id="PF00160"/>
    </source>
</evidence>
<feature type="chain" id="PRO_5018159942" evidence="1">
    <location>
        <begin position="22"/>
        <end position="295"/>
    </location>
</feature>
<feature type="signal peptide" evidence="1">
    <location>
        <begin position="1"/>
        <end position="21"/>
    </location>
</feature>
<keyword evidence="1" id="KW-0732">Signal</keyword>
<dbReference type="OrthoDB" id="9807797at2"/>
<reference evidence="4" key="1">
    <citation type="journal article" date="2017" name="Biotechnol. Biofuels">
        <title>Evaluation of environmental bacterial communities as a factor affecting the growth of duckweed Lemna minor.</title>
        <authorList>
            <person name="Ishizawa H."/>
            <person name="Kuroda M."/>
            <person name="Morikawa M."/>
            <person name="Ike M."/>
        </authorList>
    </citation>
    <scope>NUCLEOTIDE SEQUENCE [LARGE SCALE GENOMIC DNA]</scope>
    <source>
        <strain evidence="4">M6</strain>
    </source>
</reference>
<dbReference type="EMBL" id="AP018827">
    <property type="protein sequence ID" value="BBF79463.1"/>
    <property type="molecule type" value="Genomic_DNA"/>
</dbReference>
<dbReference type="GO" id="GO:0003755">
    <property type="term" value="F:peptidyl-prolyl cis-trans isomerase activity"/>
    <property type="evidence" value="ECO:0007669"/>
    <property type="project" value="InterPro"/>
</dbReference>
<dbReference type="InterPro" id="IPR029000">
    <property type="entry name" value="Cyclophilin-like_dom_sf"/>
</dbReference>
<accession>A0A3G9G340</accession>
<protein>
    <submittedName>
        <fullName evidence="3">Peptidyl-prolyl cis-trans isomerase</fullName>
    </submittedName>
</protein>
<dbReference type="InterPro" id="IPR002130">
    <property type="entry name" value="Cyclophilin-type_PPIase_dom"/>
</dbReference>
<feature type="domain" description="PPIase cyclophilin-type" evidence="2">
    <location>
        <begin position="50"/>
        <end position="213"/>
    </location>
</feature>
<dbReference type="AlphaFoldDB" id="A0A3G9G340"/>
<dbReference type="Pfam" id="PF00160">
    <property type="entry name" value="Pro_isomerase"/>
    <property type="match status" value="1"/>
</dbReference>
<evidence type="ECO:0000256" key="1">
    <source>
        <dbReference type="SAM" id="SignalP"/>
    </source>
</evidence>
<sequence length="295" mass="32152">MTIRTLSLALFLAAVASQALAQNKPVTPTSVLESAPATVWKDIPAEDLMVMTLADGSKVVVQLANAFSPQHVANVRAFVRARWWDGAAIIRSQDNYVSQWGWPDEPEPKYPEAVKAEPPAEYEQPLSKGFRPLPYRDAYAAQVGHVDGWPVATDGQAQWLPHCYGMVGVARGLNPDTGSSSQLYAIIGHAPRHLDRNLAMAGRVVSGMDALSARPRGTEALGFYKTEAERTKIVSVRIAADLPSTERPSFQYLDTQSPTFAAWVKARANRKDDFFAVSAGAVDICNALPPIRQKP</sequence>
<dbReference type="Gene3D" id="2.40.100.10">
    <property type="entry name" value="Cyclophilin-like"/>
    <property type="match status" value="1"/>
</dbReference>
<gene>
    <name evidence="3" type="ORF">EM6_0028</name>
</gene>
<evidence type="ECO:0000313" key="3">
    <source>
        <dbReference type="EMBL" id="BBF79463.1"/>
    </source>
</evidence>